<sequence length="71" mass="7674">MEGDSSTPPARAMVARSSICACSPRARRDRSSISTTVPLARRLRMNSSIRVMPGRLVRLPDTSSLKTVSTA</sequence>
<reference evidence="1 2" key="1">
    <citation type="submission" date="2015-12" db="EMBL/GenBank/DDBJ databases">
        <title>Genome sequence of Oceanibaculum pacificum MCCC 1A02656.</title>
        <authorList>
            <person name="Lu L."/>
            <person name="Lai Q."/>
            <person name="Shao Z."/>
            <person name="Qian P."/>
        </authorList>
    </citation>
    <scope>NUCLEOTIDE SEQUENCE [LARGE SCALE GENOMIC DNA]</scope>
    <source>
        <strain evidence="1 2">MCCC 1A02656</strain>
    </source>
</reference>
<dbReference type="Proteomes" id="UP000076400">
    <property type="component" value="Unassembled WGS sequence"/>
</dbReference>
<keyword evidence="2" id="KW-1185">Reference proteome</keyword>
<organism evidence="1 2">
    <name type="scientific">Oceanibaculum pacificum</name>
    <dbReference type="NCBI Taxonomy" id="580166"/>
    <lineage>
        <taxon>Bacteria</taxon>
        <taxon>Pseudomonadati</taxon>
        <taxon>Pseudomonadota</taxon>
        <taxon>Alphaproteobacteria</taxon>
        <taxon>Rhodospirillales</taxon>
        <taxon>Oceanibaculaceae</taxon>
        <taxon>Oceanibaculum</taxon>
    </lineage>
</organism>
<dbReference type="EMBL" id="LPXN01000008">
    <property type="protein sequence ID" value="KZD12659.1"/>
    <property type="molecule type" value="Genomic_DNA"/>
</dbReference>
<accession>A0A154WGN3</accession>
<comment type="caution">
    <text evidence="1">The sequence shown here is derived from an EMBL/GenBank/DDBJ whole genome shotgun (WGS) entry which is preliminary data.</text>
</comment>
<name>A0A154WGN3_9PROT</name>
<proteinExistence type="predicted"/>
<gene>
    <name evidence="1" type="ORF">AUP43_15635</name>
</gene>
<evidence type="ECO:0000313" key="1">
    <source>
        <dbReference type="EMBL" id="KZD12659.1"/>
    </source>
</evidence>
<evidence type="ECO:0000313" key="2">
    <source>
        <dbReference type="Proteomes" id="UP000076400"/>
    </source>
</evidence>
<dbReference type="AlphaFoldDB" id="A0A154WGN3"/>
<protein>
    <submittedName>
        <fullName evidence="1">Uncharacterized protein</fullName>
    </submittedName>
</protein>